<dbReference type="SMART" id="SM00214">
    <property type="entry name" value="VWC"/>
    <property type="match status" value="8"/>
</dbReference>
<reference evidence="16" key="1">
    <citation type="submission" date="2017-11" db="EMBL/GenBank/DDBJ databases">
        <authorList>
            <person name="Lima N.C."/>
            <person name="Parody-Merino A.M."/>
            <person name="Battley P.F."/>
            <person name="Fidler A.E."/>
            <person name="Prosdocimi F."/>
        </authorList>
    </citation>
    <scope>NUCLEOTIDE SEQUENCE [LARGE SCALE GENOMIC DNA]</scope>
</reference>
<evidence type="ECO:0000313" key="16">
    <source>
        <dbReference type="Proteomes" id="UP000233556"/>
    </source>
</evidence>
<dbReference type="PANTHER" id="PTHR11339:SF403">
    <property type="entry name" value="MUCIN-5B-RELATED"/>
    <property type="match status" value="1"/>
</dbReference>
<keyword evidence="2" id="KW-0964">Secreted</keyword>
<dbReference type="Gene3D" id="2.10.25.10">
    <property type="entry name" value="Laminin"/>
    <property type="match status" value="5"/>
</dbReference>
<dbReference type="Pfam" id="PF23244">
    <property type="entry name" value="VWF"/>
    <property type="match status" value="1"/>
</dbReference>
<dbReference type="InterPro" id="IPR025155">
    <property type="entry name" value="WxxW_domain"/>
</dbReference>
<dbReference type="SMART" id="SM00215">
    <property type="entry name" value="VWC_out"/>
    <property type="match status" value="2"/>
</dbReference>
<dbReference type="GO" id="GO:0046790">
    <property type="term" value="F:virion binding"/>
    <property type="evidence" value="ECO:0007669"/>
    <property type="project" value="UniProtKB-ARBA"/>
</dbReference>
<keyword evidence="3" id="KW-0732">Signal</keyword>
<dbReference type="GO" id="GO:0042632">
    <property type="term" value="P:cholesterol homeostasis"/>
    <property type="evidence" value="ECO:0007669"/>
    <property type="project" value="UniProtKB-ARBA"/>
</dbReference>
<comment type="function">
    <text evidence="8">Ovomucin, the glycoprotein responsible for the gel properties of egg white, is composed for 2 subunits, alpha-ovomucin/MUC5B and beta-ovomucin/MUC6.</text>
</comment>
<dbReference type="InterPro" id="IPR014853">
    <property type="entry name" value="VWF/SSPO/ZAN-like_Cys-rich_dom"/>
</dbReference>
<dbReference type="Pfam" id="PF13330">
    <property type="entry name" value="Mucin2_WxxW"/>
    <property type="match status" value="1"/>
</dbReference>
<evidence type="ECO:0000259" key="13">
    <source>
        <dbReference type="PROSITE" id="PS50184"/>
    </source>
</evidence>
<accession>A0A2I0TZ16</accession>
<gene>
    <name evidence="15" type="ORF">llap_10645</name>
</gene>
<dbReference type="EMBL" id="KZ506588">
    <property type="protein sequence ID" value="PKU39048.1"/>
    <property type="molecule type" value="Genomic_DNA"/>
</dbReference>
<dbReference type="PANTHER" id="PTHR11339">
    <property type="entry name" value="EXTRACELLULAR MATRIX GLYCOPROTEIN RELATED"/>
    <property type="match status" value="1"/>
</dbReference>
<dbReference type="InterPro" id="IPR058753">
    <property type="entry name" value="TIL_OTOGL_Mucin"/>
</dbReference>
<evidence type="ECO:0000256" key="7">
    <source>
        <dbReference type="ARBA" id="ARBA00023180"/>
    </source>
</evidence>
<keyword evidence="6 10" id="KW-1015">Disulfide bond</keyword>
<dbReference type="SMART" id="SM00041">
    <property type="entry name" value="CT"/>
    <property type="match status" value="1"/>
</dbReference>
<dbReference type="PROSITE" id="PS01208">
    <property type="entry name" value="VWFC_1"/>
    <property type="match status" value="3"/>
</dbReference>
<dbReference type="SMART" id="SM00832">
    <property type="entry name" value="C8"/>
    <property type="match status" value="5"/>
</dbReference>
<comment type="subcellular location">
    <subcellularLocation>
        <location evidence="1">Secreted</location>
    </subcellularLocation>
</comment>
<feature type="domain" description="VWFC" evidence="13">
    <location>
        <begin position="725"/>
        <end position="794"/>
    </location>
</feature>
<dbReference type="FunFam" id="2.10.25.10:FF:000414">
    <property type="entry name" value="von Willebrand factor"/>
    <property type="match status" value="1"/>
</dbReference>
<feature type="disulfide bond" evidence="10">
    <location>
        <begin position="3017"/>
        <end position="3066"/>
    </location>
</feature>
<dbReference type="GO" id="GO:0030299">
    <property type="term" value="P:intestinal cholesterol absorption"/>
    <property type="evidence" value="ECO:0007669"/>
    <property type="project" value="UniProtKB-ARBA"/>
</dbReference>
<keyword evidence="7" id="KW-0325">Glycoprotein</keyword>
<evidence type="ECO:0000259" key="14">
    <source>
        <dbReference type="PROSITE" id="PS51233"/>
    </source>
</evidence>
<evidence type="ECO:0000256" key="6">
    <source>
        <dbReference type="ARBA" id="ARBA00023157"/>
    </source>
</evidence>
<feature type="disulfide bond" evidence="10">
    <location>
        <begin position="3032"/>
        <end position="3084"/>
    </location>
</feature>
<evidence type="ECO:0000256" key="10">
    <source>
        <dbReference type="PROSITE-ProRule" id="PRU00039"/>
    </source>
</evidence>
<dbReference type="PROSITE" id="PS50184">
    <property type="entry name" value="VWFC_2"/>
    <property type="match status" value="3"/>
</dbReference>
<evidence type="ECO:0000256" key="2">
    <source>
        <dbReference type="ARBA" id="ARBA00022525"/>
    </source>
</evidence>
<dbReference type="InterPro" id="IPR001007">
    <property type="entry name" value="VWF_dom"/>
</dbReference>
<dbReference type="PROSITE" id="PS01225">
    <property type="entry name" value="CTCK_2"/>
    <property type="match status" value="1"/>
</dbReference>
<keyword evidence="16" id="KW-1185">Reference proteome</keyword>
<feature type="region of interest" description="Disordered" evidence="11">
    <location>
        <begin position="238"/>
        <end position="261"/>
    </location>
</feature>
<proteinExistence type="predicted"/>
<dbReference type="InterPro" id="IPR006207">
    <property type="entry name" value="Cys_knot_C"/>
</dbReference>
<dbReference type="InterPro" id="IPR002919">
    <property type="entry name" value="TIL_dom"/>
</dbReference>
<feature type="domain" description="VWFC" evidence="13">
    <location>
        <begin position="2749"/>
        <end position="2818"/>
    </location>
</feature>
<evidence type="ECO:0000256" key="11">
    <source>
        <dbReference type="SAM" id="MobiDB-lite"/>
    </source>
</evidence>
<reference evidence="16" key="2">
    <citation type="submission" date="2017-12" db="EMBL/GenBank/DDBJ databases">
        <title>Genome sequence of the Bar-tailed Godwit (Limosa lapponica baueri).</title>
        <authorList>
            <person name="Lima N.C.B."/>
            <person name="Parody-Merino A.M."/>
            <person name="Battley P.F."/>
            <person name="Fidler A.E."/>
            <person name="Prosdocimi F."/>
        </authorList>
    </citation>
    <scope>NUCLEOTIDE SEQUENCE [LARGE SCALE GENOMIC DNA]</scope>
</reference>
<dbReference type="PROSITE" id="PS51233">
    <property type="entry name" value="VWFD"/>
    <property type="match status" value="5"/>
</dbReference>
<sequence length="3094" mass="340148">MTLSIINAVCPCQWTDWIDVSYPDASDRNSGDYETFENIMTYNPSWVCEKVENISCRAEKFPEIPIEDLGQKVECSVSTGLICNNRDQTIGGLIPMPVCLNYEIRVCCTTRPEDCFTSPTTISSPSTPTSTVSTSATTPTPTPSESPSSTTTRSTPGTTTTVTGTPTPTPTTTSTPTPTYTPSTTTTTTTPPPETITTGTGSPSTGSESTTITTTTSGPSSTVATASTTVTLPSVSTSPIYVTTSGTTPTQSFTTTSGTTSRNFTTITATTSTTSEIVSTGSSSTSGHTATSSAVTISGGSTYSTVTPLSPSSSTTRLPSPAPGKNCSISPNESYAPGESWVLCNCTNATCIEDNIIQVVPIICNPPPKPTCANGLSPVQVIDEDGCCWHWECDCYCTGWGDPHYLTFDGLYYSYQGNCTYVLVEEIHEKIDNFGVYIDNYHCDTRDVVSCPRALIVRHETQEVRIATVKPNTLQVEVTVNKQAVALPYKKFGLSIYESGINRVVEIPELKMNVTYNGLSFSIRMPYSLFGNNTHGQCGTCNNNTADDCMLPNGNIAENCETMADHWQVDDPSKPQCSPGLIPTKAPSTTPMQPCKESSICKLLLGSVFEPCHSFVRPERYYAACVFDSCVLPSLDLECSSLQIYAATCADQSVCIDWRSHTNGVCSYKCPSDKEYRACGPIKETTCKSSQQNETSTKYVEGCFCPNGTMLYDSGVDVCVKTCGCVGVDKIPREFGEKFTVDCQDCICLEGGNGIVCEPHICAKQNKTNCDGEGFYEVNVVNSEDSCCPIVTCKCNTSLCTANAPKCALGFEVHSHIPSGQCCPVYQCVPKGVCVHQNAEFLGYELQLVKDECCGRCVQTKCVIHTANNFDLILSPGEFKNDPSNNCTIYSCSSIHNQLISSTSEITCPAFNEESCKPGTVAFLPNGCCKTCAPLESHTPCSVRQRQDFIFYEGCRSVDRVLLTECEGTCGTFSLISKLLLHGKMEIKNRRSFWIFCLLWSCCEGKEPVQIVQVSTVSRSECATWGNFHFHTFDHVKFTFPGTCTYVFASHCNDSYQDFNIQIRRSDKNSFLIYFTVTIDGVILEVKETGITVNGNKIPMPFSLKSILIEDTCAYFQVTSKLGLTLKWNWADTLLLDLEETYKEKICGLCGNYDGSEKNDLILDGYKMHPRQFGNFHKVEDPLEKCADVSPDDHTGRHPRREDNRCSKYKKRCKKLMSHFGNCSKVVAFDDYIETCAEDMCHCAVNSSHSDLVSSCICSTLNQYSRDCVLRKGDPGEWRTKELCYQECPNNMEYMECGNSCADTCTDPERSKICKAPCTDGCFCPPGTILDDLGSRKCIPRDSCPCMFQGKVYSSGGTYSTPCQNCTCKGGHWSCISLPCSGSCNIDGGFHITTFDNKRFNFHGNCHYVLAKNTDDTFAVIGEIIQCGTLKTMTCLKNVLVTLGKTTIKICSCGNIYMNNFIVKLPVSQDGITIFRPSTFFIKILSSTGVRIRVQMKPVMQLSITVDDSYQNRTSGLCGNFNNIQTDDFRTVTGAVEDSASAFGNSWKTRASCFDVDDSFEDPCSNSVDKEKFAQHWCALLSNTSSVFAACHSVVDPSVYIKKCMYDTCNAEKSEVALCSVLSTYSRDCAAAGVSLKGWRQGICDPSEECPETMVYNYSVKYCNQSCRSLDEPDPLCKVQIASMEGCGCPEGSYLNDEEECVTPEDCPCYYKGKIVQPGNSFQEDKLMCKCIQGRLDCLGETVLVKDCPAPMYYFNCSSAGPGAIGSECQKSCKTQDMHCYVTECVSGCMCPDGLVLDGSGGCIPKDQCPCVHGGRFYKPGETIKVDCNTCTCNKRQWNCTDNPCKGTCTVYGNGHYMSFDGENFDFLGDCDYILAQDFCPNNMDAGTFRIVIQNNACGKSLSICSLKITLIFESREIRLLEGRIQEIATDPGAEKNYKVDLRGGYIVIETNQGMNFMWDQKTTVVVHVAPSFQGKVCGLCGDFDGRSRNDFTTRGQSVEMSIQEFGNSWKITSTCSNINMTDLCADQPFKSVLGQKHCSIIKSNIFEACHSKVNPIPYYESCISDFCGCDSVGDCECFCTSVAAYSRSCSRVGVCIDWRTPAICPVFCDYYNPPDKHEWFYKPCGAPCLKTCRNPQGKCGNLLYSLEGCYPECSPDKPYFDEESRECVSLPNCTSCDPEEKLCTEDSKDCLCCYNGKTYTLNETVYSQVDGTTAACGDAVCGPNGEIIKTLIPCRTPSTPAQEQHMQPVTSAPPSSMVATPCFCRDNGQLIQMGQNVSLPVNISGHCAYSVCNASCQIELIWTECKIGHTEALKVCDPGSETCPPTSAPSATSQVPASMKPPVSDCLGLIPPRKFNETWNFGNCQIATCLGEGNNIKLSSMTCPPQQLKLCVNGFPFMKHYDETGCCEVFQCQCICSGWGNEHYVTFDGTYYHFKENCTYVLVKSIHPESHNFWIHIDNYYCGAIDGAICSMSLLIFHYNSVVILTQAMEHGKETNLILFNDKKVVPDISKNGIRITSSGLYVIVEIPELEVYVSYSRLAFYIKLPFGKFYNDTMGLCGTCTNQKSDDAMKRNGEVIESFKEMALDWKVPDPTNRYCNPGVSEPAEIEYHQHCEPSNLCKIIWNLTECHSVVPPQPYYEACVASGCSEQHPSTECQSMQTYAALCGLHGVCVDWRRQANGQCEASCAQDQVYKPCGEAKRNTCFSREVVMDTLPSQNNTPVFVEGCYCPDGKILLNDHDGVCVSVCGCTTKDGSVKQPRETWEHDCQHCSCDEATLNISCFPRPCAKSPPINCTKEGFVRKIKTRLDDPCCTETVCECDIKTCIINKTACDLGFQPVVAISEDGCCPVFSCIPKGVCVSEGVEFKPGAMVPKSSCEDCVCTDEQDVVTQTNRIRCVPVKCQTTCQQGFRYVEEEGQCCSRCQQVACVANFPFGNVTIEVGKSYKAPYDNCTQYTCTESAGQFSLTSTVKVCLPFEESNCVPGTVDVTSDGCCKTCIDLPHKCKRNMKEQYIVHNNCKSAAPVPVPFCEGTCSTYSVYSFEASEMEHKCICCHEKRSHKVKVELVCSDHKTVQFTYVHVDECGCVETKCPKRRT</sequence>
<feature type="domain" description="VWFD" evidence="14">
    <location>
        <begin position="1847"/>
        <end position="2017"/>
    </location>
</feature>
<dbReference type="SUPFAM" id="SSF57603">
    <property type="entry name" value="FnI-like domain"/>
    <property type="match status" value="1"/>
</dbReference>
<dbReference type="FunFam" id="2.10.25.10:FF:000153">
    <property type="entry name" value="MUC5B isoform 1"/>
    <property type="match status" value="1"/>
</dbReference>
<dbReference type="Pfam" id="PF08742">
    <property type="entry name" value="C8"/>
    <property type="match status" value="5"/>
</dbReference>
<evidence type="ECO:0000256" key="4">
    <source>
        <dbReference type="ARBA" id="ARBA00022737"/>
    </source>
</evidence>
<dbReference type="SUPFAM" id="SSF57567">
    <property type="entry name" value="Serine protease inhibitors"/>
    <property type="match status" value="6"/>
</dbReference>
<feature type="region of interest" description="Disordered" evidence="11">
    <location>
        <begin position="305"/>
        <end position="325"/>
    </location>
</feature>
<evidence type="ECO:0000313" key="15">
    <source>
        <dbReference type="EMBL" id="PKU39048.1"/>
    </source>
</evidence>
<evidence type="ECO:0000256" key="5">
    <source>
        <dbReference type="ARBA" id="ARBA00023008"/>
    </source>
</evidence>
<name>A0A2I0TZ16_LIMLA</name>
<feature type="domain" description="VWFD" evidence="14">
    <location>
        <begin position="1020"/>
        <end position="1187"/>
    </location>
</feature>
<feature type="domain" description="VWFD" evidence="14">
    <location>
        <begin position="1382"/>
        <end position="1554"/>
    </location>
</feature>
<feature type="disulfide bond" evidence="10">
    <location>
        <begin position="3028"/>
        <end position="3082"/>
    </location>
</feature>
<evidence type="ECO:0000256" key="8">
    <source>
        <dbReference type="ARBA" id="ARBA00054401"/>
    </source>
</evidence>
<dbReference type="GO" id="GO:0031012">
    <property type="term" value="C:extracellular matrix"/>
    <property type="evidence" value="ECO:0007669"/>
    <property type="project" value="TreeGrafter"/>
</dbReference>
<feature type="domain" description="VWFD" evidence="14">
    <location>
        <begin position="2415"/>
        <end position="2599"/>
    </location>
</feature>
<dbReference type="Pfam" id="PF25962">
    <property type="entry name" value="TIL_OTOGL_Mucin"/>
    <property type="match status" value="1"/>
</dbReference>
<dbReference type="InterPro" id="IPR036084">
    <property type="entry name" value="Ser_inhib-like_sf"/>
</dbReference>
<dbReference type="OrthoDB" id="6262482at2759"/>
<dbReference type="GO" id="GO:0002281">
    <property type="term" value="P:macrophage activation involved in immune response"/>
    <property type="evidence" value="ECO:0007669"/>
    <property type="project" value="UniProtKB-ARBA"/>
</dbReference>
<feature type="region of interest" description="Disordered" evidence="11">
    <location>
        <begin position="118"/>
        <end position="225"/>
    </location>
</feature>
<feature type="domain" description="CTCK" evidence="12">
    <location>
        <begin position="2996"/>
        <end position="3090"/>
    </location>
</feature>
<feature type="domain" description="VWFC" evidence="13">
    <location>
        <begin position="2856"/>
        <end position="2923"/>
    </location>
</feature>
<dbReference type="Proteomes" id="UP000233556">
    <property type="component" value="Unassembled WGS sequence"/>
</dbReference>
<organism evidence="15 16">
    <name type="scientific">Limosa lapponica baueri</name>
    <dbReference type="NCBI Taxonomy" id="1758121"/>
    <lineage>
        <taxon>Eukaryota</taxon>
        <taxon>Metazoa</taxon>
        <taxon>Chordata</taxon>
        <taxon>Craniata</taxon>
        <taxon>Vertebrata</taxon>
        <taxon>Euteleostomi</taxon>
        <taxon>Archelosauria</taxon>
        <taxon>Archosauria</taxon>
        <taxon>Dinosauria</taxon>
        <taxon>Saurischia</taxon>
        <taxon>Theropoda</taxon>
        <taxon>Coelurosauria</taxon>
        <taxon>Aves</taxon>
        <taxon>Neognathae</taxon>
        <taxon>Neoaves</taxon>
        <taxon>Charadriiformes</taxon>
        <taxon>Scolopacidae</taxon>
        <taxon>Limosa</taxon>
    </lineage>
</organism>
<dbReference type="SMART" id="SM00216">
    <property type="entry name" value="VWD"/>
    <property type="match status" value="5"/>
</dbReference>
<evidence type="ECO:0000256" key="3">
    <source>
        <dbReference type="ARBA" id="ARBA00022729"/>
    </source>
</evidence>
<dbReference type="CDD" id="cd19941">
    <property type="entry name" value="TIL"/>
    <property type="match status" value="4"/>
</dbReference>
<keyword evidence="5" id="KW-0186">Copper</keyword>
<keyword evidence="4" id="KW-0677">Repeat</keyword>
<evidence type="ECO:0000256" key="1">
    <source>
        <dbReference type="ARBA" id="ARBA00004613"/>
    </source>
</evidence>
<dbReference type="Pfam" id="PF01826">
    <property type="entry name" value="TIL"/>
    <property type="match status" value="2"/>
</dbReference>
<dbReference type="GO" id="GO:0005615">
    <property type="term" value="C:extracellular space"/>
    <property type="evidence" value="ECO:0007669"/>
    <property type="project" value="UniProtKB-ARBA"/>
</dbReference>
<comment type="subunit">
    <text evidence="9">Homomultimer; disulfide-linked. The N- and C-terminus mediate their assembly into higher order structures to form filaments. The CTCK domains of two polypeptides associate in the endoplasmic reticulum to generate intermolecularly disulfide-bonded dimers. These dimers progress to the Golgi apparatus, which is a more acidic environment than the endoplasmic reticulum. Under acidic conditions, the N-termini form non-covalent intermolecular interactions that juxtapose assemblies from different CTCK-linked dimers to produce long, disulfide-linked polymers that remain highly compact until secretion.</text>
</comment>
<protein>
    <submittedName>
        <fullName evidence="15">Mucin-5b</fullName>
    </submittedName>
</protein>
<feature type="compositionally biased region" description="Low complexity" evidence="11">
    <location>
        <begin position="305"/>
        <end position="319"/>
    </location>
</feature>
<comment type="caution">
    <text evidence="10">Lacks conserved residue(s) required for the propagation of feature annotation.</text>
</comment>
<feature type="domain" description="VWFD" evidence="14">
    <location>
        <begin position="395"/>
        <end position="578"/>
    </location>
</feature>
<evidence type="ECO:0000256" key="9">
    <source>
        <dbReference type="ARBA" id="ARBA00063950"/>
    </source>
</evidence>
<dbReference type="InterPro" id="IPR050780">
    <property type="entry name" value="Mucin_vWF_Thrombospondin_sf"/>
</dbReference>
<dbReference type="InterPro" id="IPR001846">
    <property type="entry name" value="VWF_type-D"/>
</dbReference>
<evidence type="ECO:0000259" key="12">
    <source>
        <dbReference type="PROSITE" id="PS01225"/>
    </source>
</evidence>
<dbReference type="FunFam" id="2.10.25.10:FF:000674">
    <property type="entry name" value="Mucin-2"/>
    <property type="match status" value="1"/>
</dbReference>
<dbReference type="Pfam" id="PF00094">
    <property type="entry name" value="VWD"/>
    <property type="match status" value="5"/>
</dbReference>